<organism evidence="3 4">
    <name type="scientific">Saccharophagus degradans</name>
    <dbReference type="NCBI Taxonomy" id="86304"/>
    <lineage>
        <taxon>Bacteria</taxon>
        <taxon>Pseudomonadati</taxon>
        <taxon>Pseudomonadota</taxon>
        <taxon>Gammaproteobacteria</taxon>
        <taxon>Cellvibrionales</taxon>
        <taxon>Cellvibrionaceae</taxon>
        <taxon>Saccharophagus</taxon>
    </lineage>
</organism>
<dbReference type="EMBL" id="JAUOPB010000009">
    <property type="protein sequence ID" value="MDO6423374.1"/>
    <property type="molecule type" value="Genomic_DNA"/>
</dbReference>
<feature type="compositionally biased region" description="Polar residues" evidence="1">
    <location>
        <begin position="108"/>
        <end position="119"/>
    </location>
</feature>
<dbReference type="RefSeq" id="WP_303493063.1">
    <property type="nucleotide sequence ID" value="NZ_JAUOPB010000009.1"/>
</dbReference>
<feature type="region of interest" description="Disordered" evidence="1">
    <location>
        <begin position="83"/>
        <end position="119"/>
    </location>
</feature>
<reference evidence="3" key="1">
    <citation type="submission" date="2023-07" db="EMBL/GenBank/DDBJ databases">
        <title>Genome content predicts the carbon catabolic preferences of heterotrophic bacteria.</title>
        <authorList>
            <person name="Gralka M."/>
        </authorList>
    </citation>
    <scope>NUCLEOTIDE SEQUENCE</scope>
    <source>
        <strain evidence="3">I3M17_2</strain>
    </source>
</reference>
<name>A0AAW7X737_9GAMM</name>
<evidence type="ECO:0000256" key="2">
    <source>
        <dbReference type="SAM" id="SignalP"/>
    </source>
</evidence>
<feature type="compositionally biased region" description="Low complexity" evidence="1">
    <location>
        <begin position="92"/>
        <end position="103"/>
    </location>
</feature>
<evidence type="ECO:0000256" key="1">
    <source>
        <dbReference type="SAM" id="MobiDB-lite"/>
    </source>
</evidence>
<protein>
    <submittedName>
        <fullName evidence="3">Uncharacterized protein</fullName>
    </submittedName>
</protein>
<dbReference type="AlphaFoldDB" id="A0AAW7X737"/>
<feature type="chain" id="PRO_5043779093" evidence="2">
    <location>
        <begin position="27"/>
        <end position="119"/>
    </location>
</feature>
<accession>A0AAW7X737</accession>
<dbReference type="Proteomes" id="UP001169760">
    <property type="component" value="Unassembled WGS sequence"/>
</dbReference>
<evidence type="ECO:0000313" key="4">
    <source>
        <dbReference type="Proteomes" id="UP001169760"/>
    </source>
</evidence>
<feature type="signal peptide" evidence="2">
    <location>
        <begin position="1"/>
        <end position="26"/>
    </location>
</feature>
<comment type="caution">
    <text evidence="3">The sequence shown here is derived from an EMBL/GenBank/DDBJ whole genome shotgun (WGS) entry which is preliminary data.</text>
</comment>
<sequence length="119" mass="12081">MNRLLTLTAATFISLATTLAATGASAYEINGSSDTQFVLKCKDGTTNTSSMPPNHITATAFCADHGGIAAGYPKQVVTAQKTNRLAPAVTNSGSTGSSSTSGGLKATDYNSSRSNKSSN</sequence>
<keyword evidence="2" id="KW-0732">Signal</keyword>
<evidence type="ECO:0000313" key="3">
    <source>
        <dbReference type="EMBL" id="MDO6423374.1"/>
    </source>
</evidence>
<proteinExistence type="predicted"/>
<gene>
    <name evidence="3" type="ORF">Q4521_12915</name>
</gene>